<keyword evidence="2" id="KW-0408">Iron</keyword>
<dbReference type="Gene3D" id="3.10.660.10">
    <property type="entry name" value="DPH Zinc finger"/>
    <property type="match status" value="1"/>
</dbReference>
<organism evidence="4 5">
    <name type="scientific">Novymonas esmeraldas</name>
    <dbReference type="NCBI Taxonomy" id="1808958"/>
    <lineage>
        <taxon>Eukaryota</taxon>
        <taxon>Discoba</taxon>
        <taxon>Euglenozoa</taxon>
        <taxon>Kinetoplastea</taxon>
        <taxon>Metakinetoplastina</taxon>
        <taxon>Trypanosomatida</taxon>
        <taxon>Trypanosomatidae</taxon>
        <taxon>Novymonas</taxon>
    </lineage>
</organism>
<keyword evidence="5" id="KW-1185">Reference proteome</keyword>
<reference evidence="4 5" key="1">
    <citation type="journal article" date="2021" name="MBio">
        <title>A New Model Trypanosomatid, Novymonas esmeraldas: Genomic Perception of Its 'Candidatus Pandoraea novymonadis' Endosymbiont.</title>
        <authorList>
            <person name="Zakharova A."/>
            <person name="Saura A."/>
            <person name="Butenko A."/>
            <person name="Podesvova L."/>
            <person name="Warmusova S."/>
            <person name="Kostygov A.Y."/>
            <person name="Nenarokova A."/>
            <person name="Lukes J."/>
            <person name="Opperdoes F.R."/>
            <person name="Yurchenko V."/>
        </authorList>
    </citation>
    <scope>NUCLEOTIDE SEQUENCE [LARGE SCALE GENOMIC DNA]</scope>
    <source>
        <strain evidence="4 5">E262AT.01</strain>
    </source>
</reference>
<dbReference type="GO" id="GO:0046872">
    <property type="term" value="F:metal ion binding"/>
    <property type="evidence" value="ECO:0007669"/>
    <property type="project" value="UniProtKB-KW"/>
</dbReference>
<proteinExistence type="predicted"/>
<dbReference type="InterPro" id="IPR036671">
    <property type="entry name" value="DPH_MB_sf"/>
</dbReference>
<evidence type="ECO:0000256" key="2">
    <source>
        <dbReference type="ARBA" id="ARBA00023004"/>
    </source>
</evidence>
<evidence type="ECO:0000313" key="4">
    <source>
        <dbReference type="EMBL" id="KAK7197700.1"/>
    </source>
</evidence>
<dbReference type="InterPro" id="IPR007872">
    <property type="entry name" value="DPH_MB_dom"/>
</dbReference>
<dbReference type="PROSITE" id="PS51074">
    <property type="entry name" value="DPH_MB"/>
    <property type="match status" value="1"/>
</dbReference>
<evidence type="ECO:0000256" key="1">
    <source>
        <dbReference type="ARBA" id="ARBA00022723"/>
    </source>
</evidence>
<dbReference type="Pfam" id="PF05207">
    <property type="entry name" value="Zn_ribbon_CSL"/>
    <property type="match status" value="1"/>
</dbReference>
<dbReference type="EMBL" id="JAECZO010000116">
    <property type="protein sequence ID" value="KAK7197700.1"/>
    <property type="molecule type" value="Genomic_DNA"/>
</dbReference>
<gene>
    <name evidence="4" type="ORF">NESM_000721900</name>
</gene>
<evidence type="ECO:0000259" key="3">
    <source>
        <dbReference type="PROSITE" id="PS51074"/>
    </source>
</evidence>
<evidence type="ECO:0000313" key="5">
    <source>
        <dbReference type="Proteomes" id="UP001430356"/>
    </source>
</evidence>
<protein>
    <submittedName>
        <fullName evidence="4">CSL zinc finger containing protein</fullName>
    </submittedName>
</protein>
<comment type="caution">
    <text evidence="4">The sequence shown here is derived from an EMBL/GenBank/DDBJ whole genome shotgun (WGS) entry which is preliminary data.</text>
</comment>
<dbReference type="FunFam" id="3.10.660.10:FF:000008">
    <property type="entry name" value="CSL zinc finger"/>
    <property type="match status" value="1"/>
</dbReference>
<dbReference type="Proteomes" id="UP001430356">
    <property type="component" value="Unassembled WGS sequence"/>
</dbReference>
<accession>A0AAW0EV85</accession>
<dbReference type="AlphaFoldDB" id="A0AAW0EV85"/>
<dbReference type="SUPFAM" id="SSF144217">
    <property type="entry name" value="CSL zinc finger"/>
    <property type="match status" value="1"/>
</dbReference>
<feature type="domain" description="DPH-type MB" evidence="3">
    <location>
        <begin position="1"/>
        <end position="59"/>
    </location>
</feature>
<name>A0AAW0EV85_9TRYP</name>
<keyword evidence="1" id="KW-0479">Metal-binding</keyword>
<sequence>MEEFHYEEVQLSEMTLEDGVLRFPCPCGDLFELLLEDFIAGNDVAQCPTCSLTVKVLFTPEEKRHFLAQSSAGAVCAVAA</sequence>